<proteinExistence type="predicted"/>
<protein>
    <submittedName>
        <fullName evidence="2">Nucleoside-diphosphate-sugar epimerase</fullName>
    </submittedName>
</protein>
<dbReference type="Pfam" id="PF01370">
    <property type="entry name" value="Epimerase"/>
    <property type="match status" value="1"/>
</dbReference>
<dbReference type="AlphaFoldDB" id="B5YA37"/>
<evidence type="ECO:0000313" key="3">
    <source>
        <dbReference type="Proteomes" id="UP000001732"/>
    </source>
</evidence>
<evidence type="ECO:0000259" key="1">
    <source>
        <dbReference type="Pfam" id="PF01370"/>
    </source>
</evidence>
<evidence type="ECO:0000313" key="2">
    <source>
        <dbReference type="EMBL" id="ACI17467.1"/>
    </source>
</evidence>
<dbReference type="Gene3D" id="3.90.25.10">
    <property type="entry name" value="UDP-galactose 4-epimerase, domain 1"/>
    <property type="match status" value="1"/>
</dbReference>
<feature type="domain" description="NAD-dependent epimerase/dehydratase" evidence="1">
    <location>
        <begin position="5"/>
        <end position="241"/>
    </location>
</feature>
<organism evidence="2 3">
    <name type="scientific">Coprothermobacter proteolyticus (strain ATCC 35245 / DSM 5265 / OCM 4 / BT)</name>
    <dbReference type="NCBI Taxonomy" id="309798"/>
    <lineage>
        <taxon>Bacteria</taxon>
        <taxon>Pseudomonadati</taxon>
        <taxon>Coprothermobacterota</taxon>
        <taxon>Coprothermobacteria</taxon>
        <taxon>Coprothermobacterales</taxon>
        <taxon>Coprothermobacteraceae</taxon>
        <taxon>Coprothermobacter</taxon>
    </lineage>
</organism>
<dbReference type="eggNOG" id="COG1087">
    <property type="taxonomic scope" value="Bacteria"/>
</dbReference>
<name>B5YA37_COPPD</name>
<reference evidence="2 3" key="2">
    <citation type="journal article" date="2014" name="Genome Announc.">
        <title>Complete Genome Sequence of Coprothermobacter proteolyticus DSM 5265.</title>
        <authorList>
            <person name="Alexiev A."/>
            <person name="Coil D.A."/>
            <person name="Badger J.H."/>
            <person name="Enticknap J."/>
            <person name="Ward N."/>
            <person name="Robb F.T."/>
            <person name="Eisen J.A."/>
        </authorList>
    </citation>
    <scope>NUCLEOTIDE SEQUENCE [LARGE SCALE GENOMIC DNA]</scope>
    <source>
        <strain evidence="3">ATCC 35245 / DSM 5265 / OCM 4 / BT</strain>
    </source>
</reference>
<dbReference type="STRING" id="309798.COPRO5265_1333"/>
<reference evidence="3" key="1">
    <citation type="submission" date="2008-08" db="EMBL/GenBank/DDBJ databases">
        <title>The complete genome sequence of Coprothermobacter proteolyticus strain ATCC 5245 / DSM 5265 / BT.</title>
        <authorList>
            <person name="Dodson R.J."/>
            <person name="Durkin A.S."/>
            <person name="Wu M."/>
            <person name="Eisen J."/>
            <person name="Sutton G."/>
        </authorList>
    </citation>
    <scope>NUCLEOTIDE SEQUENCE [LARGE SCALE GENOMIC DNA]</scope>
    <source>
        <strain evidence="3">ATCC 35245 / DSM 5265 / OCM 4 / BT</strain>
    </source>
</reference>
<dbReference type="RefSeq" id="WP_012544119.1">
    <property type="nucleotide sequence ID" value="NC_011295.1"/>
</dbReference>
<dbReference type="InterPro" id="IPR001509">
    <property type="entry name" value="Epimerase_deHydtase"/>
</dbReference>
<dbReference type="KEGG" id="cpo:COPRO5265_1333"/>
<dbReference type="SUPFAM" id="SSF51735">
    <property type="entry name" value="NAD(P)-binding Rossmann-fold domains"/>
    <property type="match status" value="1"/>
</dbReference>
<gene>
    <name evidence="2" type="ordered locus">COPRO5265_1333</name>
</gene>
<dbReference type="OrthoDB" id="9801029at2"/>
<accession>B5YA37</accession>
<dbReference type="Proteomes" id="UP000001732">
    <property type="component" value="Chromosome"/>
</dbReference>
<dbReference type="InterPro" id="IPR050177">
    <property type="entry name" value="Lipid_A_modif_metabolic_enz"/>
</dbReference>
<keyword evidence="3" id="KW-1185">Reference proteome</keyword>
<sequence length="313" mass="33832">MKKRALVTGGAGFIGSHLVKRLVAEGAEVVVIDDLSMGDASKVDSGAQLIALDVRSLEASRVIKDFKPDVVFHLAAQINLRRSLQQPLEDASINILGSINVMQSLVESAEDISKVKFVFSSTGGAIYGDVDILPTPETVEPNPLSPYGVAKFSVEKYLYYYHVVHGLPYVALRYSNVYGPGQSTKGEAGVVAIFLEKMLAGETPVINGDGTQTRDFVFVEDVVDANIKAACSDAVGVFNIGTGRESSVLDIFRLLKQYVGKDFPKVHGPAIPGELQRSCLDYGKAKDVLGWEPRVDLEEGLEITAQAFAEEHK</sequence>
<dbReference type="PANTHER" id="PTHR43245">
    <property type="entry name" value="BIFUNCTIONAL POLYMYXIN RESISTANCE PROTEIN ARNA"/>
    <property type="match status" value="1"/>
</dbReference>
<dbReference type="Gene3D" id="3.40.50.720">
    <property type="entry name" value="NAD(P)-binding Rossmann-like Domain"/>
    <property type="match status" value="1"/>
</dbReference>
<dbReference type="PANTHER" id="PTHR43245:SF13">
    <property type="entry name" value="UDP-D-APIOSE_UDP-D-XYLOSE SYNTHASE 2"/>
    <property type="match status" value="1"/>
</dbReference>
<dbReference type="EMBL" id="CP001145">
    <property type="protein sequence ID" value="ACI17467.1"/>
    <property type="molecule type" value="Genomic_DNA"/>
</dbReference>
<dbReference type="HOGENOM" id="CLU_007383_1_7_9"/>
<dbReference type="InterPro" id="IPR036291">
    <property type="entry name" value="NAD(P)-bd_dom_sf"/>
</dbReference>